<evidence type="ECO:0000313" key="3">
    <source>
        <dbReference type="Proteomes" id="UP001176059"/>
    </source>
</evidence>
<organism evidence="2 3">
    <name type="scientific">Lentinula guzmanii</name>
    <dbReference type="NCBI Taxonomy" id="2804957"/>
    <lineage>
        <taxon>Eukaryota</taxon>
        <taxon>Fungi</taxon>
        <taxon>Dikarya</taxon>
        <taxon>Basidiomycota</taxon>
        <taxon>Agaricomycotina</taxon>
        <taxon>Agaricomycetes</taxon>
        <taxon>Agaricomycetidae</taxon>
        <taxon>Agaricales</taxon>
        <taxon>Marasmiineae</taxon>
        <taxon>Omphalotaceae</taxon>
        <taxon>Lentinula</taxon>
    </lineage>
</organism>
<feature type="compositionally biased region" description="Polar residues" evidence="1">
    <location>
        <begin position="260"/>
        <end position="283"/>
    </location>
</feature>
<reference evidence="2" key="2">
    <citation type="journal article" date="2023" name="Proc. Natl. Acad. Sci. U.S.A.">
        <title>A global phylogenomic analysis of the shiitake genus Lentinula.</title>
        <authorList>
            <person name="Sierra-Patev S."/>
            <person name="Min B."/>
            <person name="Naranjo-Ortiz M."/>
            <person name="Looney B."/>
            <person name="Konkel Z."/>
            <person name="Slot J.C."/>
            <person name="Sakamoto Y."/>
            <person name="Steenwyk J.L."/>
            <person name="Rokas A."/>
            <person name="Carro J."/>
            <person name="Camarero S."/>
            <person name="Ferreira P."/>
            <person name="Molpeceres G."/>
            <person name="Ruiz-Duenas F.J."/>
            <person name="Serrano A."/>
            <person name="Henrissat B."/>
            <person name="Drula E."/>
            <person name="Hughes K.W."/>
            <person name="Mata J.L."/>
            <person name="Ishikawa N.K."/>
            <person name="Vargas-Isla R."/>
            <person name="Ushijima S."/>
            <person name="Smith C.A."/>
            <person name="Donoghue J."/>
            <person name="Ahrendt S."/>
            <person name="Andreopoulos W."/>
            <person name="He G."/>
            <person name="LaButti K."/>
            <person name="Lipzen A."/>
            <person name="Ng V."/>
            <person name="Riley R."/>
            <person name="Sandor L."/>
            <person name="Barry K."/>
            <person name="Martinez A.T."/>
            <person name="Xiao Y."/>
            <person name="Gibbons J.G."/>
            <person name="Terashima K."/>
            <person name="Grigoriev I.V."/>
            <person name="Hibbett D."/>
        </authorList>
    </citation>
    <scope>NUCLEOTIDE SEQUENCE</scope>
    <source>
        <strain evidence="2">ET3784</strain>
    </source>
</reference>
<feature type="compositionally biased region" description="Polar residues" evidence="1">
    <location>
        <begin position="291"/>
        <end position="310"/>
    </location>
</feature>
<dbReference type="AlphaFoldDB" id="A0AA38JSB9"/>
<reference evidence="2" key="1">
    <citation type="submission" date="2022-08" db="EMBL/GenBank/DDBJ databases">
        <authorList>
            <consortium name="DOE Joint Genome Institute"/>
            <person name="Min B."/>
            <person name="Sierra-Patev S."/>
            <person name="Naranjo-Ortiz M."/>
            <person name="Looney B."/>
            <person name="Konkel Z."/>
            <person name="Slot J.C."/>
            <person name="Sakamoto Y."/>
            <person name="Steenwyk J.L."/>
            <person name="Rokas A."/>
            <person name="Carro J."/>
            <person name="Camarero S."/>
            <person name="Ferreira P."/>
            <person name="Molpeceres G."/>
            <person name="Ruiz-duenas F.J."/>
            <person name="Serrano A."/>
            <person name="Henrissat B."/>
            <person name="Drula E."/>
            <person name="Hughes K.W."/>
            <person name="Mata J.L."/>
            <person name="Ishikawa N.K."/>
            <person name="Vargas-Isla R."/>
            <person name="Ushijima S."/>
            <person name="Smith C.A."/>
            <person name="Ahrendt S."/>
            <person name="Andreopoulos W."/>
            <person name="He G."/>
            <person name="LaButti K."/>
            <person name="Lipzen A."/>
            <person name="Ng V."/>
            <person name="Riley R."/>
            <person name="Sandor L."/>
            <person name="Barry K."/>
            <person name="Martinez A.T."/>
            <person name="Xiao Y."/>
            <person name="Gibbons J.G."/>
            <person name="Terashima K."/>
            <person name="Hibbett D.S."/>
            <person name="Grigoriev I.V."/>
        </authorList>
    </citation>
    <scope>NUCLEOTIDE SEQUENCE</scope>
    <source>
        <strain evidence="2">ET3784</strain>
    </source>
</reference>
<evidence type="ECO:0000256" key="1">
    <source>
        <dbReference type="SAM" id="MobiDB-lite"/>
    </source>
</evidence>
<comment type="caution">
    <text evidence="2">The sequence shown here is derived from an EMBL/GenBank/DDBJ whole genome shotgun (WGS) entry which is preliminary data.</text>
</comment>
<feature type="compositionally biased region" description="Pro residues" evidence="1">
    <location>
        <begin position="12"/>
        <end position="21"/>
    </location>
</feature>
<proteinExistence type="predicted"/>
<protein>
    <submittedName>
        <fullName evidence="2">Uncharacterized protein</fullName>
    </submittedName>
</protein>
<feature type="region of interest" description="Disordered" evidence="1">
    <location>
        <begin position="237"/>
        <end position="330"/>
    </location>
</feature>
<sequence>MGSLPVLQLDPSRPPPPVPPSVHPSGVYIGPFMDGWETGRFVVCPHTCQHSMNARVIPVFQNLFIWPVNISGRSYDHTRNINFHRNCTATCPGHQRFGSGNVPERRPATLAETIRGVIEWSRIVHNHRETLQKRELAWVERVEAGEELNNHQLRAVWNVGPQLPILHPSPYSNNGIGPDPAHLQFQDIPTHISQAMRPFDLTAALSGLPAMSGSAVPGPGPVVCGYHGWGAPSIDLPAFASNPTGQPDPSASPVDRHSSEGTSTHGNRANSSQHTLGPSNTVPAHSPAHSLGTSTNPHSTAQPRISNTPLALSLTPGPWGTPRASSHVSIRPSSALGALSISPTPSIPDPTFLGSPSETKVGLFQRNTSVSAQPTQGCSSLSRAESIEAAHSSYHVYSPSHMAGEMVSDEYKYQEIGKAVNLHSEQDVLQQFKTLAAGDSEGQGLSSRSSEIEENMAKLPKKTLFLLYDNELSPKPLKNLASARNMQEQSFHWCILKWQMTYERRRLFHAMYKENKVLQQAMYFHITPEGSFLNAELYIWEWITLALLLWEQGGHVDFMLTSDFCKMLHSPENMPVAWKDMKKYQFVFFSGSSDPLYELTDAQYRSLQTLTENNMQIWPHPLSVKWVLQKSVIHSVLARTVCRAGGFSEKIFKVESISNGLEFLRKGYVIKRDCSSDVFFPNQEQSTTEPPRRSQRLANLSGAQSSFSSRVWSASRAQSRVLSSIDRMPYVKYSGEDVTTQVHQHEDNFRKAWNLNSAGYTFFALKYNPSLIMLGEVRTFITFGRVIELIHTIPENPLFNRHEMLHERCHGNLNDITKMTKPKYRRFLDISQQRRFHELWYCRDLGLDYTGTQQITEFALKVYDKLVSIEESLTRSNQFHPGIAGSKVCVRLDIGVIWDSTGPDPNDHRYRFIVNKIQPGDAAISMIGGDARRSIPRGIIQGILKGSLDQ</sequence>
<dbReference type="Proteomes" id="UP001176059">
    <property type="component" value="Unassembled WGS sequence"/>
</dbReference>
<feature type="region of interest" description="Disordered" evidence="1">
    <location>
        <begin position="1"/>
        <end position="21"/>
    </location>
</feature>
<dbReference type="EMBL" id="JANVFO010000001">
    <property type="protein sequence ID" value="KAJ3737787.1"/>
    <property type="molecule type" value="Genomic_DNA"/>
</dbReference>
<accession>A0AA38JSB9</accession>
<keyword evidence="3" id="KW-1185">Reference proteome</keyword>
<name>A0AA38JSB9_9AGAR</name>
<evidence type="ECO:0000313" key="2">
    <source>
        <dbReference type="EMBL" id="KAJ3737787.1"/>
    </source>
</evidence>
<gene>
    <name evidence="2" type="ORF">DFJ43DRAFT_1046338</name>
</gene>